<comment type="caution">
    <text evidence="4">The sequence shown here is derived from an EMBL/GenBank/DDBJ whole genome shotgun (WGS) entry which is preliminary data.</text>
</comment>
<keyword evidence="2" id="KW-0067">ATP-binding</keyword>
<dbReference type="AlphaFoldDB" id="A0A512PCZ1"/>
<dbReference type="Pfam" id="PF00005">
    <property type="entry name" value="ABC_tran"/>
    <property type="match status" value="1"/>
</dbReference>
<dbReference type="CDD" id="cd03230">
    <property type="entry name" value="ABC_DR_subfamily_A"/>
    <property type="match status" value="1"/>
</dbReference>
<accession>A0A512PCZ1</accession>
<evidence type="ECO:0000256" key="1">
    <source>
        <dbReference type="ARBA" id="ARBA00022741"/>
    </source>
</evidence>
<evidence type="ECO:0000313" key="4">
    <source>
        <dbReference type="EMBL" id="GEP69075.1"/>
    </source>
</evidence>
<dbReference type="InterPro" id="IPR003593">
    <property type="entry name" value="AAA+_ATPase"/>
</dbReference>
<dbReference type="PANTHER" id="PTHR43158">
    <property type="entry name" value="SKFA PEPTIDE EXPORT ATP-BINDING PROTEIN SKFE"/>
    <property type="match status" value="1"/>
</dbReference>
<dbReference type="RefSeq" id="WP_146952836.1">
    <property type="nucleotide sequence ID" value="NZ_BAABBJ010000003.1"/>
</dbReference>
<protein>
    <recommendedName>
        <fullName evidence="3">ABC transporter domain-containing protein</fullName>
    </recommendedName>
</protein>
<sequence>MPRHHHSGNALQFSDITVRRGGSTLLDHLTFGAPVGSRIGLVGANGAGKSTLLKVAVGLARATSGTVSWAGSAAAETRAVAFVPQGKPLYPALTPAHALVLARSLNTEDWDEEAARSWMDAFEIPLSRQCSVLSGGERTQVAIALALGRGTPHLVLDEPFAELDPLARADAIDLLRAVLDSTGRTLLISSHLLSDIDDLCDHLMVLSRGRLTLAGTRDEILAEHPGQSVSETAMAAMRLHARSGERTAS</sequence>
<dbReference type="GO" id="GO:0005524">
    <property type="term" value="F:ATP binding"/>
    <property type="evidence" value="ECO:0007669"/>
    <property type="project" value="UniProtKB-KW"/>
</dbReference>
<dbReference type="SMART" id="SM00382">
    <property type="entry name" value="AAA"/>
    <property type="match status" value="1"/>
</dbReference>
<name>A0A512PCZ1_9CELL</name>
<dbReference type="Gene3D" id="3.40.50.300">
    <property type="entry name" value="P-loop containing nucleotide triphosphate hydrolases"/>
    <property type="match status" value="1"/>
</dbReference>
<dbReference type="PROSITE" id="PS50893">
    <property type="entry name" value="ABC_TRANSPORTER_2"/>
    <property type="match status" value="1"/>
</dbReference>
<dbReference type="PANTHER" id="PTHR43158:SF2">
    <property type="entry name" value="SKFA PEPTIDE EXPORT ATP-BINDING PROTEIN SKFE"/>
    <property type="match status" value="1"/>
</dbReference>
<feature type="domain" description="ABC transporter" evidence="3">
    <location>
        <begin position="11"/>
        <end position="233"/>
    </location>
</feature>
<keyword evidence="1" id="KW-0547">Nucleotide-binding</keyword>
<proteinExistence type="predicted"/>
<dbReference type="GO" id="GO:0016887">
    <property type="term" value="F:ATP hydrolysis activity"/>
    <property type="evidence" value="ECO:0007669"/>
    <property type="project" value="InterPro"/>
</dbReference>
<evidence type="ECO:0000256" key="2">
    <source>
        <dbReference type="ARBA" id="ARBA00022840"/>
    </source>
</evidence>
<dbReference type="Proteomes" id="UP000321798">
    <property type="component" value="Unassembled WGS sequence"/>
</dbReference>
<dbReference type="EMBL" id="BKAL01000005">
    <property type="protein sequence ID" value="GEP69075.1"/>
    <property type="molecule type" value="Genomic_DNA"/>
</dbReference>
<evidence type="ECO:0000313" key="5">
    <source>
        <dbReference type="Proteomes" id="UP000321798"/>
    </source>
</evidence>
<dbReference type="InterPro" id="IPR003439">
    <property type="entry name" value="ABC_transporter-like_ATP-bd"/>
</dbReference>
<gene>
    <name evidence="4" type="ORF">CSO01_17900</name>
</gene>
<dbReference type="OrthoDB" id="9804819at2"/>
<organism evidence="4 5">
    <name type="scientific">Cellulomonas soli</name>
    <dbReference type="NCBI Taxonomy" id="931535"/>
    <lineage>
        <taxon>Bacteria</taxon>
        <taxon>Bacillati</taxon>
        <taxon>Actinomycetota</taxon>
        <taxon>Actinomycetes</taxon>
        <taxon>Micrococcales</taxon>
        <taxon>Cellulomonadaceae</taxon>
        <taxon>Cellulomonas</taxon>
    </lineage>
</organism>
<dbReference type="SUPFAM" id="SSF52540">
    <property type="entry name" value="P-loop containing nucleoside triphosphate hydrolases"/>
    <property type="match status" value="1"/>
</dbReference>
<keyword evidence="5" id="KW-1185">Reference proteome</keyword>
<evidence type="ECO:0000259" key="3">
    <source>
        <dbReference type="PROSITE" id="PS50893"/>
    </source>
</evidence>
<dbReference type="InterPro" id="IPR027417">
    <property type="entry name" value="P-loop_NTPase"/>
</dbReference>
<reference evidence="4 5" key="1">
    <citation type="submission" date="2019-07" db="EMBL/GenBank/DDBJ databases">
        <title>Whole genome shotgun sequence of Cellulomonas soli NBRC 109434.</title>
        <authorList>
            <person name="Hosoyama A."/>
            <person name="Uohara A."/>
            <person name="Ohji S."/>
            <person name="Ichikawa N."/>
        </authorList>
    </citation>
    <scope>NUCLEOTIDE SEQUENCE [LARGE SCALE GENOMIC DNA]</scope>
    <source>
        <strain evidence="4 5">NBRC 109434</strain>
    </source>
</reference>